<dbReference type="InterPro" id="IPR058245">
    <property type="entry name" value="NreC/VraR/RcsB-like_REC"/>
</dbReference>
<dbReference type="SUPFAM" id="SSF46894">
    <property type="entry name" value="C-terminal effector domain of the bipartite response regulators"/>
    <property type="match status" value="1"/>
</dbReference>
<evidence type="ECO:0000313" key="8">
    <source>
        <dbReference type="EMBL" id="EJF47516.1"/>
    </source>
</evidence>
<keyword evidence="4" id="KW-0804">Transcription</keyword>
<sequence>MRIVLAEDEALLREGLVMLLERAGHDVVASVATATELVHVVKRGDPTAPLDAPPDVRPDMVITDVRMPPGRTDDGLRAAIELRRDRPHLPILLLSQYLGNEYLQRLLDSAEDDPRSGGVGYLLKDRVSHVHEFMQALQTVASGGVVVDRKVISALMRRREDRLERLTPREREVLQHVSAGETNHGIAEALHLSDGAVVKHVGAIFDKLGLSQREGNRRVLAVLAFLEHP</sequence>
<evidence type="ECO:0000256" key="4">
    <source>
        <dbReference type="ARBA" id="ARBA00023163"/>
    </source>
</evidence>
<dbReference type="GO" id="GO:0003677">
    <property type="term" value="F:DNA binding"/>
    <property type="evidence" value="ECO:0007669"/>
    <property type="project" value="UniProtKB-KW"/>
</dbReference>
<accession>J0XFM1</accession>
<dbReference type="SMART" id="SM00421">
    <property type="entry name" value="HTH_LUXR"/>
    <property type="match status" value="1"/>
</dbReference>
<dbReference type="PANTHER" id="PTHR43214">
    <property type="entry name" value="TWO-COMPONENT RESPONSE REGULATOR"/>
    <property type="match status" value="1"/>
</dbReference>
<proteinExistence type="predicted"/>
<feature type="domain" description="Response regulatory" evidence="7">
    <location>
        <begin position="2"/>
        <end position="139"/>
    </location>
</feature>
<dbReference type="InterPro" id="IPR036388">
    <property type="entry name" value="WH-like_DNA-bd_sf"/>
</dbReference>
<dbReference type="PRINTS" id="PR00038">
    <property type="entry name" value="HTHLUXR"/>
</dbReference>
<dbReference type="RefSeq" id="WP_008729608.1">
    <property type="nucleotide sequence ID" value="NZ_AKFT01000010.1"/>
</dbReference>
<evidence type="ECO:0000259" key="7">
    <source>
        <dbReference type="PROSITE" id="PS50110"/>
    </source>
</evidence>
<protein>
    <submittedName>
        <fullName evidence="8">Response regulator receiver domain protein</fullName>
    </submittedName>
</protein>
<dbReference type="CDD" id="cd06170">
    <property type="entry name" value="LuxR_C_like"/>
    <property type="match status" value="1"/>
</dbReference>
<dbReference type="SMART" id="SM00448">
    <property type="entry name" value="REC"/>
    <property type="match status" value="1"/>
</dbReference>
<dbReference type="Pfam" id="PF00196">
    <property type="entry name" value="GerE"/>
    <property type="match status" value="1"/>
</dbReference>
<dbReference type="GO" id="GO:0000160">
    <property type="term" value="P:phosphorelay signal transduction system"/>
    <property type="evidence" value="ECO:0007669"/>
    <property type="project" value="InterPro"/>
</dbReference>
<evidence type="ECO:0000256" key="2">
    <source>
        <dbReference type="ARBA" id="ARBA00023015"/>
    </source>
</evidence>
<dbReference type="InterPro" id="IPR000792">
    <property type="entry name" value="Tscrpt_reg_LuxR_C"/>
</dbReference>
<dbReference type="PANTHER" id="PTHR43214:SF24">
    <property type="entry name" value="TRANSCRIPTIONAL REGULATORY PROTEIN NARL-RELATED"/>
    <property type="match status" value="1"/>
</dbReference>
<keyword evidence="1 5" id="KW-0597">Phosphoprotein</keyword>
<name>J0XFM1_9ACTO</name>
<dbReference type="Gene3D" id="3.40.50.2300">
    <property type="match status" value="1"/>
</dbReference>
<dbReference type="Pfam" id="PF00072">
    <property type="entry name" value="Response_reg"/>
    <property type="match status" value="1"/>
</dbReference>
<dbReference type="PROSITE" id="PS50043">
    <property type="entry name" value="HTH_LUXR_2"/>
    <property type="match status" value="1"/>
</dbReference>
<comment type="caution">
    <text evidence="8">The sequence shown here is derived from an EMBL/GenBank/DDBJ whole genome shotgun (WGS) entry which is preliminary data.</text>
</comment>
<organism evidence="8 9">
    <name type="scientific">Actinomyces massiliensis F0489</name>
    <dbReference type="NCBI Taxonomy" id="1125718"/>
    <lineage>
        <taxon>Bacteria</taxon>
        <taxon>Bacillati</taxon>
        <taxon>Actinomycetota</taxon>
        <taxon>Actinomycetes</taxon>
        <taxon>Actinomycetales</taxon>
        <taxon>Actinomycetaceae</taxon>
        <taxon>Actinomyces</taxon>
    </lineage>
</organism>
<dbReference type="OrthoDB" id="9808843at2"/>
<reference evidence="8 9" key="1">
    <citation type="submission" date="2012-05" db="EMBL/GenBank/DDBJ databases">
        <authorList>
            <person name="Harkins D.M."/>
            <person name="Madupu R."/>
            <person name="Durkin A.S."/>
            <person name="Torralba M."/>
            <person name="Methe B."/>
            <person name="Sutton G.G."/>
            <person name="Nelson K.E."/>
        </authorList>
    </citation>
    <scope>NUCLEOTIDE SEQUENCE [LARGE SCALE GENOMIC DNA]</scope>
    <source>
        <strain evidence="8 9">F0489</strain>
    </source>
</reference>
<dbReference type="InterPro" id="IPR039420">
    <property type="entry name" value="WalR-like"/>
</dbReference>
<gene>
    <name evidence="8" type="ORF">HMPREF1318_2574</name>
</gene>
<evidence type="ECO:0000256" key="1">
    <source>
        <dbReference type="ARBA" id="ARBA00022553"/>
    </source>
</evidence>
<feature type="modified residue" description="4-aspartylphosphate" evidence="5">
    <location>
        <position position="64"/>
    </location>
</feature>
<evidence type="ECO:0000259" key="6">
    <source>
        <dbReference type="PROSITE" id="PS50043"/>
    </source>
</evidence>
<dbReference type="InterPro" id="IPR016032">
    <property type="entry name" value="Sig_transdc_resp-reg_C-effctor"/>
</dbReference>
<keyword evidence="3" id="KW-0238">DNA-binding</keyword>
<dbReference type="EMBL" id="AKFT01000010">
    <property type="protein sequence ID" value="EJF47516.1"/>
    <property type="molecule type" value="Genomic_DNA"/>
</dbReference>
<dbReference type="Proteomes" id="UP000002941">
    <property type="component" value="Unassembled WGS sequence"/>
</dbReference>
<dbReference type="InterPro" id="IPR011006">
    <property type="entry name" value="CheY-like_superfamily"/>
</dbReference>
<dbReference type="GO" id="GO:0006355">
    <property type="term" value="P:regulation of DNA-templated transcription"/>
    <property type="evidence" value="ECO:0007669"/>
    <property type="project" value="InterPro"/>
</dbReference>
<dbReference type="CDD" id="cd17535">
    <property type="entry name" value="REC_NarL-like"/>
    <property type="match status" value="1"/>
</dbReference>
<evidence type="ECO:0000256" key="3">
    <source>
        <dbReference type="ARBA" id="ARBA00023125"/>
    </source>
</evidence>
<keyword evidence="2" id="KW-0805">Transcription regulation</keyword>
<dbReference type="SUPFAM" id="SSF52172">
    <property type="entry name" value="CheY-like"/>
    <property type="match status" value="1"/>
</dbReference>
<dbReference type="PROSITE" id="PS50110">
    <property type="entry name" value="RESPONSE_REGULATORY"/>
    <property type="match status" value="1"/>
</dbReference>
<feature type="domain" description="HTH luxR-type" evidence="6">
    <location>
        <begin position="159"/>
        <end position="228"/>
    </location>
</feature>
<evidence type="ECO:0000256" key="5">
    <source>
        <dbReference type="PROSITE-ProRule" id="PRU00169"/>
    </source>
</evidence>
<keyword evidence="9" id="KW-1185">Reference proteome</keyword>
<dbReference type="eggNOG" id="COG2197">
    <property type="taxonomic scope" value="Bacteria"/>
</dbReference>
<dbReference type="AlphaFoldDB" id="J0XFM1"/>
<dbReference type="Gene3D" id="1.10.10.10">
    <property type="entry name" value="Winged helix-like DNA-binding domain superfamily/Winged helix DNA-binding domain"/>
    <property type="match status" value="1"/>
</dbReference>
<dbReference type="InterPro" id="IPR001789">
    <property type="entry name" value="Sig_transdc_resp-reg_receiver"/>
</dbReference>
<evidence type="ECO:0000313" key="9">
    <source>
        <dbReference type="Proteomes" id="UP000002941"/>
    </source>
</evidence>
<dbReference type="PATRIC" id="fig|1125718.3.peg.187"/>